<sequence length="327" mass="37940">MKLLAKLILLAVFMVFLSSCDKSDQIKAAFQKPISKNRPEILIEKLNIEESVKNNIGVIYTATGIMRFTQNTYISLATWDDIEIIEESYHQGDEIPFSTRFSIFNLTPTDATIHSFSIRKPKYLHPLPFHDGGQTLEKFTNKTYIFNPKGDNSELIAFINDLEKQQDSNAQEIVKLNLKNKEIDNEIEKIRQEGFILPVEQKGQIQQINDKIEEIRNKLNACYKEKDSVNTLSSDPEIMSAYKNVSEKCDELSHDLRMKDYEKDTKIAEIIKPEEDEFINSKKQKIEILNNEAGNNRTESYRIIERNRNLKHFLSNVSRYILVDNPI</sequence>
<feature type="signal peptide" evidence="2">
    <location>
        <begin position="1"/>
        <end position="21"/>
    </location>
</feature>
<evidence type="ECO:0000256" key="1">
    <source>
        <dbReference type="SAM" id="Coils"/>
    </source>
</evidence>
<evidence type="ECO:0008006" key="5">
    <source>
        <dbReference type="Google" id="ProtNLM"/>
    </source>
</evidence>
<name>A0A2C6DT51_9GAMM</name>
<dbReference type="RefSeq" id="WP_029095921.1">
    <property type="nucleotide sequence ID" value="NZ_PDDX01000001.1"/>
</dbReference>
<feature type="chain" id="PRO_5012677152" description="Lipoprotein" evidence="2">
    <location>
        <begin position="22"/>
        <end position="327"/>
    </location>
</feature>
<organism evidence="3 4">
    <name type="scientific">Budvicia aquatica</name>
    <dbReference type="NCBI Taxonomy" id="82979"/>
    <lineage>
        <taxon>Bacteria</taxon>
        <taxon>Pseudomonadati</taxon>
        <taxon>Pseudomonadota</taxon>
        <taxon>Gammaproteobacteria</taxon>
        <taxon>Enterobacterales</taxon>
        <taxon>Budviciaceae</taxon>
        <taxon>Budvicia</taxon>
    </lineage>
</organism>
<evidence type="ECO:0000313" key="4">
    <source>
        <dbReference type="Proteomes" id="UP000224974"/>
    </source>
</evidence>
<proteinExistence type="predicted"/>
<evidence type="ECO:0000313" key="3">
    <source>
        <dbReference type="EMBL" id="PHI32004.1"/>
    </source>
</evidence>
<dbReference type="Proteomes" id="UP000224974">
    <property type="component" value="Unassembled WGS sequence"/>
</dbReference>
<evidence type="ECO:0000256" key="2">
    <source>
        <dbReference type="SAM" id="SignalP"/>
    </source>
</evidence>
<dbReference type="PROSITE" id="PS51257">
    <property type="entry name" value="PROKAR_LIPOPROTEIN"/>
    <property type="match status" value="1"/>
</dbReference>
<accession>A0A2C6DT51</accession>
<dbReference type="EMBL" id="PDDX01000001">
    <property type="protein sequence ID" value="PHI32004.1"/>
    <property type="molecule type" value="Genomic_DNA"/>
</dbReference>
<keyword evidence="4" id="KW-1185">Reference proteome</keyword>
<gene>
    <name evidence="3" type="ORF">CRN84_23110</name>
</gene>
<dbReference type="AlphaFoldDB" id="A0A2C6DT51"/>
<reference evidence="4" key="1">
    <citation type="submission" date="2017-09" db="EMBL/GenBank/DDBJ databases">
        <title>FDA dAtabase for Regulatory Grade micrObial Sequences (FDA-ARGOS): Supporting development and validation of Infectious Disease Dx tests.</title>
        <authorList>
            <person name="Minogue T."/>
            <person name="Wolcott M."/>
            <person name="Wasieloski L."/>
            <person name="Aguilar W."/>
            <person name="Moore D."/>
            <person name="Tallon L."/>
            <person name="Sadzewicz L."/>
            <person name="Ott S."/>
            <person name="Zhao X."/>
            <person name="Nagaraj S."/>
            <person name="Vavikolanu K."/>
            <person name="Aluvathingal J."/>
            <person name="Nadendla S."/>
            <person name="Sichtig H."/>
        </authorList>
    </citation>
    <scope>NUCLEOTIDE SEQUENCE [LARGE SCALE GENOMIC DNA]</scope>
    <source>
        <strain evidence="4">FDAARGOS_387</strain>
    </source>
</reference>
<protein>
    <recommendedName>
        <fullName evidence="5">Lipoprotein</fullName>
    </recommendedName>
</protein>
<keyword evidence="1" id="KW-0175">Coiled coil</keyword>
<dbReference type="STRING" id="1111728.GCA_000427805_04064"/>
<feature type="coiled-coil region" evidence="1">
    <location>
        <begin position="159"/>
        <end position="225"/>
    </location>
</feature>
<comment type="caution">
    <text evidence="3">The sequence shown here is derived from an EMBL/GenBank/DDBJ whole genome shotgun (WGS) entry which is preliminary data.</text>
</comment>
<keyword evidence="2" id="KW-0732">Signal</keyword>